<name>A0A9X3Z640_9PROT</name>
<evidence type="ECO:0000313" key="2">
    <source>
        <dbReference type="Proteomes" id="UP001141619"/>
    </source>
</evidence>
<proteinExistence type="predicted"/>
<gene>
    <name evidence="1" type="ORF">NYP16_01415</name>
</gene>
<reference evidence="1" key="2">
    <citation type="journal article" date="2023" name="Syst. Appl. Microbiol.">
        <title>Govania unica gen. nov., sp. nov., a rare biosphere bacterium that represents a novel family in the class Alphaproteobacteria.</title>
        <authorList>
            <person name="Vandamme P."/>
            <person name="Peeters C."/>
            <person name="Hettiarachchi A."/>
            <person name="Cnockaert M."/>
            <person name="Carlier A."/>
        </authorList>
    </citation>
    <scope>NUCLEOTIDE SEQUENCE</scope>
    <source>
        <strain evidence="1">LMG 31809</strain>
    </source>
</reference>
<comment type="caution">
    <text evidence="1">The sequence shown here is derived from an EMBL/GenBank/DDBJ whole genome shotgun (WGS) entry which is preliminary data.</text>
</comment>
<dbReference type="Gene3D" id="1.25.40.10">
    <property type="entry name" value="Tetratricopeptide repeat domain"/>
    <property type="match status" value="1"/>
</dbReference>
<dbReference type="EMBL" id="JANWOI010000001">
    <property type="protein sequence ID" value="MDA5192618.1"/>
    <property type="molecule type" value="Genomic_DNA"/>
</dbReference>
<dbReference type="Pfam" id="PF06041">
    <property type="entry name" value="DUF924"/>
    <property type="match status" value="1"/>
</dbReference>
<dbReference type="InterPro" id="IPR010323">
    <property type="entry name" value="DUF924"/>
</dbReference>
<dbReference type="RefSeq" id="WP_274942322.1">
    <property type="nucleotide sequence ID" value="NZ_JANWOI010000001.1"/>
</dbReference>
<evidence type="ECO:0000313" key="1">
    <source>
        <dbReference type="EMBL" id="MDA5192618.1"/>
    </source>
</evidence>
<dbReference type="Proteomes" id="UP001141619">
    <property type="component" value="Unassembled WGS sequence"/>
</dbReference>
<dbReference type="InterPro" id="IPR011990">
    <property type="entry name" value="TPR-like_helical_dom_sf"/>
</dbReference>
<organism evidence="1 2">
    <name type="scientific">Govanella unica</name>
    <dbReference type="NCBI Taxonomy" id="2975056"/>
    <lineage>
        <taxon>Bacteria</taxon>
        <taxon>Pseudomonadati</taxon>
        <taxon>Pseudomonadota</taxon>
        <taxon>Alphaproteobacteria</taxon>
        <taxon>Emcibacterales</taxon>
        <taxon>Govanellaceae</taxon>
        <taxon>Govanella</taxon>
    </lineage>
</organism>
<keyword evidence="2" id="KW-1185">Reference proteome</keyword>
<sequence length="188" mass="21737">MTTEADDILKTWFHDIGPNGWFATSDETDSLLRTRFLKVYEAQAISLEHAELWLLRPTWALALVLLLDQFPRNMFRDKARAYATDGLALTVAREAIEHGHDLETPVDRRIFFYLPFEHSEKLADQEEAISLIRERADLHDYLKYAEAHRDIIRRFGRFPHRNAILGRSSTDEETAYLSNGGETFGVTV</sequence>
<reference evidence="1" key="1">
    <citation type="submission" date="2022-08" db="EMBL/GenBank/DDBJ databases">
        <authorList>
            <person name="Vandamme P."/>
            <person name="Hettiarachchi A."/>
            <person name="Peeters C."/>
            <person name="Cnockaert M."/>
            <person name="Carlier A."/>
        </authorList>
    </citation>
    <scope>NUCLEOTIDE SEQUENCE</scope>
    <source>
        <strain evidence="1">LMG 31809</strain>
    </source>
</reference>
<dbReference type="SUPFAM" id="SSF48452">
    <property type="entry name" value="TPR-like"/>
    <property type="match status" value="1"/>
</dbReference>
<dbReference type="Gene3D" id="1.20.58.320">
    <property type="entry name" value="TPR-like"/>
    <property type="match status" value="1"/>
</dbReference>
<accession>A0A9X3Z640</accession>
<protein>
    <submittedName>
        <fullName evidence="1">DUF924 domain-containing protein</fullName>
    </submittedName>
</protein>
<dbReference type="AlphaFoldDB" id="A0A9X3Z640"/>